<keyword evidence="3" id="KW-1185">Reference proteome</keyword>
<evidence type="ECO:0000313" key="2">
    <source>
        <dbReference type="EMBL" id="MFC7342387.1"/>
    </source>
</evidence>
<sequence length="66" mass="6833">MRSISRAIVVSALALPLAFAGAGLASAGGEKGGGHEHCVYYSCNSWWQQNVSVNDQDVINAGIING</sequence>
<dbReference type="EMBL" id="JBHTCJ010000006">
    <property type="protein sequence ID" value="MFC7342387.1"/>
    <property type="molecule type" value="Genomic_DNA"/>
</dbReference>
<keyword evidence="1" id="KW-0732">Signal</keyword>
<accession>A0ABW2LJB6</accession>
<protein>
    <submittedName>
        <fullName evidence="2">Uncharacterized protein</fullName>
    </submittedName>
</protein>
<comment type="caution">
    <text evidence="2">The sequence shown here is derived from an EMBL/GenBank/DDBJ whole genome shotgun (WGS) entry which is preliminary data.</text>
</comment>
<name>A0ABW2LJB6_9PSEU</name>
<reference evidence="3" key="1">
    <citation type="journal article" date="2019" name="Int. J. Syst. Evol. Microbiol.">
        <title>The Global Catalogue of Microorganisms (GCM) 10K type strain sequencing project: providing services to taxonomists for standard genome sequencing and annotation.</title>
        <authorList>
            <consortium name="The Broad Institute Genomics Platform"/>
            <consortium name="The Broad Institute Genome Sequencing Center for Infectious Disease"/>
            <person name="Wu L."/>
            <person name="Ma J."/>
        </authorList>
    </citation>
    <scope>NUCLEOTIDE SEQUENCE [LARGE SCALE GENOMIC DNA]</scope>
    <source>
        <strain evidence="3">WLHS5</strain>
    </source>
</reference>
<feature type="signal peptide" evidence="1">
    <location>
        <begin position="1"/>
        <end position="27"/>
    </location>
</feature>
<dbReference type="RefSeq" id="WP_380668232.1">
    <property type="nucleotide sequence ID" value="NZ_JBHTCJ010000006.1"/>
</dbReference>
<organism evidence="2 3">
    <name type="scientific">Saccharopolyspora griseoalba</name>
    <dbReference type="NCBI Taxonomy" id="1431848"/>
    <lineage>
        <taxon>Bacteria</taxon>
        <taxon>Bacillati</taxon>
        <taxon>Actinomycetota</taxon>
        <taxon>Actinomycetes</taxon>
        <taxon>Pseudonocardiales</taxon>
        <taxon>Pseudonocardiaceae</taxon>
        <taxon>Saccharopolyspora</taxon>
    </lineage>
</organism>
<evidence type="ECO:0000313" key="3">
    <source>
        <dbReference type="Proteomes" id="UP001596504"/>
    </source>
</evidence>
<gene>
    <name evidence="2" type="ORF">ACFQRI_13335</name>
</gene>
<evidence type="ECO:0000256" key="1">
    <source>
        <dbReference type="SAM" id="SignalP"/>
    </source>
</evidence>
<dbReference type="Proteomes" id="UP001596504">
    <property type="component" value="Unassembled WGS sequence"/>
</dbReference>
<feature type="chain" id="PRO_5045378786" evidence="1">
    <location>
        <begin position="28"/>
        <end position="66"/>
    </location>
</feature>
<proteinExistence type="predicted"/>